<dbReference type="eggNOG" id="KOG2243">
    <property type="taxonomic scope" value="Eukaryota"/>
</dbReference>
<evidence type="ECO:0000313" key="2">
    <source>
        <dbReference type="Proteomes" id="UP000027135"/>
    </source>
</evidence>
<evidence type="ECO:0000313" key="1">
    <source>
        <dbReference type="EMBL" id="KDR20648.1"/>
    </source>
</evidence>
<sequence length="134" mass="14452">MRALLYPEGALSPAVFVTILSGGTFHQEARVACVNVLAAFVANQQFSSVFQNIPPDLSQCVCVIEQALSVRALQELVTAAGSETEEGIRTPVLLDRQLDFNSWLSCLLVLPAGLCVSHNTKAMSPGMVFDQQRS</sequence>
<reference evidence="1 2" key="1">
    <citation type="journal article" date="2014" name="Nat. Commun.">
        <title>Molecular traces of alternative social organization in a termite genome.</title>
        <authorList>
            <person name="Terrapon N."/>
            <person name="Li C."/>
            <person name="Robertson H.M."/>
            <person name="Ji L."/>
            <person name="Meng X."/>
            <person name="Booth W."/>
            <person name="Chen Z."/>
            <person name="Childers C.P."/>
            <person name="Glastad K.M."/>
            <person name="Gokhale K."/>
            <person name="Gowin J."/>
            <person name="Gronenberg W."/>
            <person name="Hermansen R.A."/>
            <person name="Hu H."/>
            <person name="Hunt B.G."/>
            <person name="Huylmans A.K."/>
            <person name="Khalil S.M."/>
            <person name="Mitchell R.D."/>
            <person name="Munoz-Torres M.C."/>
            <person name="Mustard J.A."/>
            <person name="Pan H."/>
            <person name="Reese J.T."/>
            <person name="Scharf M.E."/>
            <person name="Sun F."/>
            <person name="Vogel H."/>
            <person name="Xiao J."/>
            <person name="Yang W."/>
            <person name="Yang Z."/>
            <person name="Yang Z."/>
            <person name="Zhou J."/>
            <person name="Zhu J."/>
            <person name="Brent C.S."/>
            <person name="Elsik C.G."/>
            <person name="Goodisman M.A."/>
            <person name="Liberles D.A."/>
            <person name="Roe R.M."/>
            <person name="Vargo E.L."/>
            <person name="Vilcinskas A."/>
            <person name="Wang J."/>
            <person name="Bornberg-Bauer E."/>
            <person name="Korb J."/>
            <person name="Zhang G."/>
            <person name="Liebig J."/>
        </authorList>
    </citation>
    <scope>NUCLEOTIDE SEQUENCE [LARGE SCALE GENOMIC DNA]</scope>
    <source>
        <tissue evidence="1">Whole organism</tissue>
    </source>
</reference>
<dbReference type="Proteomes" id="UP000027135">
    <property type="component" value="Unassembled WGS sequence"/>
</dbReference>
<protein>
    <submittedName>
        <fullName evidence="1">Ryanodine receptor 44F</fullName>
    </submittedName>
</protein>
<dbReference type="EMBL" id="KK852595">
    <property type="protein sequence ID" value="KDR20648.1"/>
    <property type="molecule type" value="Genomic_DNA"/>
</dbReference>
<gene>
    <name evidence="1" type="ORF">L798_04414</name>
</gene>
<dbReference type="InParanoid" id="A0A067RJH2"/>
<dbReference type="AlphaFoldDB" id="A0A067RJH2"/>
<accession>A0A067RJH2</accession>
<organism evidence="1 2">
    <name type="scientific">Zootermopsis nevadensis</name>
    <name type="common">Dampwood termite</name>
    <dbReference type="NCBI Taxonomy" id="136037"/>
    <lineage>
        <taxon>Eukaryota</taxon>
        <taxon>Metazoa</taxon>
        <taxon>Ecdysozoa</taxon>
        <taxon>Arthropoda</taxon>
        <taxon>Hexapoda</taxon>
        <taxon>Insecta</taxon>
        <taxon>Pterygota</taxon>
        <taxon>Neoptera</taxon>
        <taxon>Polyneoptera</taxon>
        <taxon>Dictyoptera</taxon>
        <taxon>Blattodea</taxon>
        <taxon>Blattoidea</taxon>
        <taxon>Termitoidae</taxon>
        <taxon>Termopsidae</taxon>
        <taxon>Zootermopsis</taxon>
    </lineage>
</organism>
<keyword evidence="1" id="KW-0675">Receptor</keyword>
<name>A0A067RJH2_ZOONE</name>
<dbReference type="STRING" id="136037.A0A067RJH2"/>
<keyword evidence="2" id="KW-1185">Reference proteome</keyword>
<dbReference type="Gene3D" id="2.80.10.50">
    <property type="match status" value="1"/>
</dbReference>
<proteinExistence type="predicted"/>